<evidence type="ECO:0000256" key="3">
    <source>
        <dbReference type="ARBA" id="ARBA00023004"/>
    </source>
</evidence>
<evidence type="ECO:0000313" key="7">
    <source>
        <dbReference type="Proteomes" id="UP000779900"/>
    </source>
</evidence>
<dbReference type="Pfam" id="PF02662">
    <property type="entry name" value="FlpD"/>
    <property type="match status" value="1"/>
</dbReference>
<dbReference type="EMBL" id="VGIR01000016">
    <property type="protein sequence ID" value="MBM3331025.1"/>
    <property type="molecule type" value="Genomic_DNA"/>
</dbReference>
<keyword evidence="1" id="KW-0479">Metal-binding</keyword>
<dbReference type="GO" id="GO:0046872">
    <property type="term" value="F:metal ion binding"/>
    <property type="evidence" value="ECO:0007669"/>
    <property type="project" value="UniProtKB-KW"/>
</dbReference>
<dbReference type="GO" id="GO:0016491">
    <property type="term" value="F:oxidoreductase activity"/>
    <property type="evidence" value="ECO:0007669"/>
    <property type="project" value="UniProtKB-KW"/>
</dbReference>
<accession>A0A937XC91</accession>
<dbReference type="InterPro" id="IPR003813">
    <property type="entry name" value="MvhD/FlpD"/>
</dbReference>
<organism evidence="6 7">
    <name type="scientific">candidate division WOR-3 bacterium</name>
    <dbReference type="NCBI Taxonomy" id="2052148"/>
    <lineage>
        <taxon>Bacteria</taxon>
        <taxon>Bacteria division WOR-3</taxon>
    </lineage>
</organism>
<feature type="domain" description="F420-non-reducing hydrogenase iron-sulfur subunit D" evidence="5">
    <location>
        <begin position="8"/>
        <end position="130"/>
    </location>
</feature>
<evidence type="ECO:0000256" key="2">
    <source>
        <dbReference type="ARBA" id="ARBA00023002"/>
    </source>
</evidence>
<sequence>MAEFNPTIIGFACNWCCYAGADLAGTSRMKYPANLRIIRVMCSGRIDPQFLLKAFKDGADGVFIGGCHPGDCHYVSGNYKTEKRVFLLKNLLDGLGIEPERLELNWVSASEGQRFADAVTAFTTRIRELGPLGLNQPQLVVHG</sequence>
<gene>
    <name evidence="6" type="ORF">FJY68_04135</name>
</gene>
<name>A0A937XC91_UNCW3</name>
<comment type="caution">
    <text evidence="6">The sequence shown here is derived from an EMBL/GenBank/DDBJ whole genome shotgun (WGS) entry which is preliminary data.</text>
</comment>
<dbReference type="AlphaFoldDB" id="A0A937XC91"/>
<dbReference type="GO" id="GO:0051536">
    <property type="term" value="F:iron-sulfur cluster binding"/>
    <property type="evidence" value="ECO:0007669"/>
    <property type="project" value="UniProtKB-KW"/>
</dbReference>
<keyword evidence="3" id="KW-0408">Iron</keyword>
<evidence type="ECO:0000256" key="4">
    <source>
        <dbReference type="ARBA" id="ARBA00023014"/>
    </source>
</evidence>
<evidence type="ECO:0000313" key="6">
    <source>
        <dbReference type="EMBL" id="MBM3331025.1"/>
    </source>
</evidence>
<dbReference type="Proteomes" id="UP000779900">
    <property type="component" value="Unassembled WGS sequence"/>
</dbReference>
<protein>
    <submittedName>
        <fullName evidence="6">Hydrogenase iron-sulfur subunit</fullName>
    </submittedName>
</protein>
<evidence type="ECO:0000259" key="5">
    <source>
        <dbReference type="Pfam" id="PF02662"/>
    </source>
</evidence>
<keyword evidence="2" id="KW-0560">Oxidoreductase</keyword>
<evidence type="ECO:0000256" key="1">
    <source>
        <dbReference type="ARBA" id="ARBA00022723"/>
    </source>
</evidence>
<reference evidence="6" key="1">
    <citation type="submission" date="2019-03" db="EMBL/GenBank/DDBJ databases">
        <title>Lake Tanganyika Metagenome-Assembled Genomes (MAGs).</title>
        <authorList>
            <person name="Tran P."/>
        </authorList>
    </citation>
    <scope>NUCLEOTIDE SEQUENCE</scope>
    <source>
        <strain evidence="6">K_DeepCast_150m_m2_040</strain>
    </source>
</reference>
<keyword evidence="4" id="KW-0411">Iron-sulfur</keyword>
<proteinExistence type="predicted"/>